<proteinExistence type="predicted"/>
<gene>
    <name evidence="1" type="ORF">ACFOZ1_13790</name>
</gene>
<protein>
    <recommendedName>
        <fullName evidence="3">YtxH domain-containing protein</fullName>
    </recommendedName>
</protein>
<evidence type="ECO:0008006" key="3">
    <source>
        <dbReference type="Google" id="ProtNLM"/>
    </source>
</evidence>
<evidence type="ECO:0000313" key="1">
    <source>
        <dbReference type="EMBL" id="MFC4388869.1"/>
    </source>
</evidence>
<dbReference type="EMBL" id="JBHSDV010000005">
    <property type="protein sequence ID" value="MFC4388869.1"/>
    <property type="molecule type" value="Genomic_DNA"/>
</dbReference>
<sequence length="97" mass="10831">MGKKLLIRGMVIGALAGGALSLLDKDTRNYVNIKCKQTQVNVKYYAKHPSQFVQMIQSNYEKCSEQLTTGLAQTTEVLKQLENVTGKVKGNENNKRI</sequence>
<reference evidence="2" key="1">
    <citation type="journal article" date="2019" name="Int. J. Syst. Evol. Microbiol.">
        <title>The Global Catalogue of Microorganisms (GCM) 10K type strain sequencing project: providing services to taxonomists for standard genome sequencing and annotation.</title>
        <authorList>
            <consortium name="The Broad Institute Genomics Platform"/>
            <consortium name="The Broad Institute Genome Sequencing Center for Infectious Disease"/>
            <person name="Wu L."/>
            <person name="Ma J."/>
        </authorList>
    </citation>
    <scope>NUCLEOTIDE SEQUENCE [LARGE SCALE GENOMIC DNA]</scope>
    <source>
        <strain evidence="2">KACC 14058</strain>
    </source>
</reference>
<keyword evidence="2" id="KW-1185">Reference proteome</keyword>
<comment type="caution">
    <text evidence="1">The sequence shown here is derived from an EMBL/GenBank/DDBJ whole genome shotgun (WGS) entry which is preliminary data.</text>
</comment>
<organism evidence="1 2">
    <name type="scientific">Gracilibacillus marinus</name>
    <dbReference type="NCBI Taxonomy" id="630535"/>
    <lineage>
        <taxon>Bacteria</taxon>
        <taxon>Bacillati</taxon>
        <taxon>Bacillota</taxon>
        <taxon>Bacilli</taxon>
        <taxon>Bacillales</taxon>
        <taxon>Bacillaceae</taxon>
        <taxon>Gracilibacillus</taxon>
    </lineage>
</organism>
<evidence type="ECO:0000313" key="2">
    <source>
        <dbReference type="Proteomes" id="UP001595880"/>
    </source>
</evidence>
<dbReference type="RefSeq" id="WP_390200208.1">
    <property type="nucleotide sequence ID" value="NZ_JBHSDV010000005.1"/>
</dbReference>
<name>A0ABV8VXI0_9BACI</name>
<dbReference type="Proteomes" id="UP001595880">
    <property type="component" value="Unassembled WGS sequence"/>
</dbReference>
<accession>A0ABV8VXI0</accession>